<comment type="similarity">
    <text evidence="2 11">Belongs to the WhiB family.</text>
</comment>
<comment type="subcellular location">
    <subcellularLocation>
        <location evidence="1 11">Cytoplasm</location>
    </subcellularLocation>
</comment>
<dbReference type="PANTHER" id="PTHR38839">
    <property type="entry name" value="TRANSCRIPTIONAL REGULATOR WHID-RELATED"/>
    <property type="match status" value="1"/>
</dbReference>
<evidence type="ECO:0000313" key="13">
    <source>
        <dbReference type="EMBL" id="KNX35954.1"/>
    </source>
</evidence>
<dbReference type="GO" id="GO:0045454">
    <property type="term" value="P:cell redox homeostasis"/>
    <property type="evidence" value="ECO:0007669"/>
    <property type="project" value="TreeGrafter"/>
</dbReference>
<gene>
    <name evidence="11" type="primary">whiB</name>
    <name evidence="13" type="ORF">VV01_21525</name>
</gene>
<dbReference type="GO" id="GO:0005737">
    <property type="term" value="C:cytoplasm"/>
    <property type="evidence" value="ECO:0007669"/>
    <property type="project" value="UniProtKB-SubCell"/>
</dbReference>
<comment type="function">
    <text evidence="11">Acts as a transcriptional regulator. Probably redox-responsive. The apo- but not holo-form probably binds DNA.</text>
</comment>
<evidence type="ECO:0000256" key="4">
    <source>
        <dbReference type="ARBA" id="ARBA00022723"/>
    </source>
</evidence>
<evidence type="ECO:0000259" key="12">
    <source>
        <dbReference type="PROSITE" id="PS51674"/>
    </source>
</evidence>
<keyword evidence="14" id="KW-1185">Reference proteome</keyword>
<dbReference type="GO" id="GO:0051539">
    <property type="term" value="F:4 iron, 4 sulfur cluster binding"/>
    <property type="evidence" value="ECO:0007669"/>
    <property type="project" value="UniProtKB-UniRule"/>
</dbReference>
<keyword evidence="7 11" id="KW-0805">Transcription regulation</keyword>
<keyword evidence="4 11" id="KW-0479">Metal-binding</keyword>
<dbReference type="PANTHER" id="PTHR38839:SF4">
    <property type="entry name" value="TRANSCRIPTIONAL REGULATOR WHIB"/>
    <property type="match status" value="1"/>
</dbReference>
<evidence type="ECO:0000256" key="11">
    <source>
        <dbReference type="HAMAP-Rule" id="MF_01479"/>
    </source>
</evidence>
<evidence type="ECO:0000256" key="7">
    <source>
        <dbReference type="ARBA" id="ARBA00023015"/>
    </source>
</evidence>
<evidence type="ECO:0000256" key="3">
    <source>
        <dbReference type="ARBA" id="ARBA00022485"/>
    </source>
</evidence>
<comment type="PTM">
    <text evidence="11">Upon Fe-S cluster removal intramolecular disulfide bonds are formed.</text>
</comment>
<evidence type="ECO:0000256" key="10">
    <source>
        <dbReference type="ARBA" id="ARBA00023163"/>
    </source>
</evidence>
<dbReference type="Pfam" id="PF02467">
    <property type="entry name" value="Whib"/>
    <property type="match status" value="1"/>
</dbReference>
<keyword evidence="3 11" id="KW-0004">4Fe-4S</keyword>
<reference evidence="14" key="1">
    <citation type="submission" date="2015-03" db="EMBL/GenBank/DDBJ databases">
        <title>Luteipulveratus halotolerans sp. nov., a novel actinobacterium (Dermacoccaceae) from Sarawak, Malaysia.</title>
        <authorList>
            <person name="Juboi H."/>
            <person name="Basik A."/>
            <person name="Shamsul S.S."/>
            <person name="Arnold P."/>
            <person name="Schmitt E.K."/>
            <person name="Sanglier J.-J."/>
            <person name="Yeo T."/>
        </authorList>
    </citation>
    <scope>NUCLEOTIDE SEQUENCE [LARGE SCALE GENOMIC DNA]</scope>
    <source>
        <strain evidence="14">C296001</strain>
    </source>
</reference>
<dbReference type="PROSITE" id="PS51674">
    <property type="entry name" value="4FE4S_WBL"/>
    <property type="match status" value="1"/>
</dbReference>
<accession>A0A0L6CE62</accession>
<sequence>MPALRPSWQKHALCAKTDPETFYPERGQSSAPAERICRKCRVAAECLDYALAHGERFGVWGGTSERRRRRLARIQQEF</sequence>
<keyword evidence="9 11" id="KW-1015">Disulfide bond</keyword>
<dbReference type="HAMAP" id="MF_01479">
    <property type="entry name" value="WhiB"/>
    <property type="match status" value="1"/>
</dbReference>
<dbReference type="GO" id="GO:0045892">
    <property type="term" value="P:negative regulation of DNA-templated transcription"/>
    <property type="evidence" value="ECO:0007669"/>
    <property type="project" value="TreeGrafter"/>
</dbReference>
<comment type="cofactor">
    <cofactor evidence="11">
        <name>[4Fe-4S] cluster</name>
        <dbReference type="ChEBI" id="CHEBI:49883"/>
    </cofactor>
    <text evidence="11">Binds 1 [4Fe-4S] cluster per subunit. Following nitrosylation of the [4Fe-4S] cluster binds 1 [4Fe-8(NO)] cluster per subunit.</text>
</comment>
<feature type="binding site" evidence="11">
    <location>
        <position position="37"/>
    </location>
    <ligand>
        <name>[4Fe-4S] cluster</name>
        <dbReference type="ChEBI" id="CHEBI:49883"/>
    </ligand>
</feature>
<comment type="caution">
    <text evidence="13">The sequence shown here is derived from an EMBL/GenBank/DDBJ whole genome shotgun (WGS) entry which is preliminary data.</text>
</comment>
<keyword evidence="8 11" id="KW-0238">DNA-binding</keyword>
<evidence type="ECO:0000256" key="9">
    <source>
        <dbReference type="ARBA" id="ARBA00023157"/>
    </source>
</evidence>
<keyword evidence="10 11" id="KW-0804">Transcription</keyword>
<keyword evidence="11" id="KW-0963">Cytoplasm</keyword>
<feature type="domain" description="4Fe-4S Wbl-type" evidence="12">
    <location>
        <begin position="13"/>
        <end position="70"/>
    </location>
</feature>
<keyword evidence="5 11" id="KW-0408">Iron</keyword>
<dbReference type="GO" id="GO:0003677">
    <property type="term" value="F:DNA binding"/>
    <property type="evidence" value="ECO:0007669"/>
    <property type="project" value="UniProtKB-UniRule"/>
</dbReference>
<dbReference type="InterPro" id="IPR034768">
    <property type="entry name" value="4FE4S_WBL"/>
</dbReference>
<dbReference type="GO" id="GO:0035731">
    <property type="term" value="F:dinitrosyl-iron complex binding"/>
    <property type="evidence" value="ECO:0007669"/>
    <property type="project" value="UniProtKB-UniRule"/>
</dbReference>
<dbReference type="InterPro" id="IPR003482">
    <property type="entry name" value="Whib"/>
</dbReference>
<dbReference type="GO" id="GO:0047134">
    <property type="term" value="F:protein-disulfide reductase [NAD(P)H] activity"/>
    <property type="evidence" value="ECO:0007669"/>
    <property type="project" value="TreeGrafter"/>
</dbReference>
<organism evidence="13 14">
    <name type="scientific">Luteipulveratus halotolerans</name>
    <dbReference type="NCBI Taxonomy" id="1631356"/>
    <lineage>
        <taxon>Bacteria</taxon>
        <taxon>Bacillati</taxon>
        <taxon>Actinomycetota</taxon>
        <taxon>Actinomycetes</taxon>
        <taxon>Micrococcales</taxon>
        <taxon>Dermacoccaceae</taxon>
        <taxon>Luteipulveratus</taxon>
    </lineage>
</organism>
<evidence type="ECO:0000256" key="5">
    <source>
        <dbReference type="ARBA" id="ARBA00023004"/>
    </source>
</evidence>
<evidence type="ECO:0000313" key="14">
    <source>
        <dbReference type="Proteomes" id="UP000037397"/>
    </source>
</evidence>
<evidence type="ECO:0000256" key="2">
    <source>
        <dbReference type="ARBA" id="ARBA00006597"/>
    </source>
</evidence>
<dbReference type="STRING" id="1631356.VV01_21525"/>
<feature type="binding site" evidence="11">
    <location>
        <position position="46"/>
    </location>
    <ligand>
        <name>[4Fe-4S] cluster</name>
        <dbReference type="ChEBI" id="CHEBI:49883"/>
    </ligand>
</feature>
<evidence type="ECO:0000256" key="1">
    <source>
        <dbReference type="ARBA" id="ARBA00004496"/>
    </source>
</evidence>
<dbReference type="Proteomes" id="UP000037397">
    <property type="component" value="Unassembled WGS sequence"/>
</dbReference>
<comment type="PTM">
    <text evidence="11">The Fe-S cluster can be nitrosylated by nitric oxide (NO).</text>
</comment>
<proteinExistence type="inferred from homology"/>
<dbReference type="GO" id="GO:0046872">
    <property type="term" value="F:metal ion binding"/>
    <property type="evidence" value="ECO:0007669"/>
    <property type="project" value="UniProtKB-KW"/>
</dbReference>
<feature type="binding site" evidence="11">
    <location>
        <position position="14"/>
    </location>
    <ligand>
        <name>[4Fe-4S] cluster</name>
        <dbReference type="ChEBI" id="CHEBI:49883"/>
    </ligand>
</feature>
<feature type="binding site" evidence="11">
    <location>
        <position position="40"/>
    </location>
    <ligand>
        <name>[4Fe-4S] cluster</name>
        <dbReference type="ChEBI" id="CHEBI:49883"/>
    </ligand>
</feature>
<dbReference type="EMBL" id="LAIR01000003">
    <property type="protein sequence ID" value="KNX35954.1"/>
    <property type="molecule type" value="Genomic_DNA"/>
</dbReference>
<name>A0A0L6CE62_9MICO</name>
<keyword evidence="6 11" id="KW-0411">Iron-sulfur</keyword>
<dbReference type="AlphaFoldDB" id="A0A0L6CE62"/>
<protein>
    <recommendedName>
        <fullName evidence="11">Transcriptional regulator WhiB</fullName>
    </recommendedName>
</protein>
<evidence type="ECO:0000256" key="6">
    <source>
        <dbReference type="ARBA" id="ARBA00023014"/>
    </source>
</evidence>
<evidence type="ECO:0000256" key="8">
    <source>
        <dbReference type="ARBA" id="ARBA00023125"/>
    </source>
</evidence>